<dbReference type="InterPro" id="IPR036034">
    <property type="entry name" value="PDZ_sf"/>
</dbReference>
<evidence type="ECO:0000256" key="8">
    <source>
        <dbReference type="ARBA" id="ARBA00022989"/>
    </source>
</evidence>
<feature type="transmembrane region" description="Helical" evidence="11">
    <location>
        <begin position="96"/>
        <end position="120"/>
    </location>
</feature>
<dbReference type="OrthoDB" id="9782003at2"/>
<dbReference type="PANTHER" id="PTHR42837:SF2">
    <property type="entry name" value="MEMBRANE METALLOPROTEASE ARASP2, CHLOROPLASTIC-RELATED"/>
    <property type="match status" value="1"/>
</dbReference>
<sequence length="451" mass="48428">MLTVLAFLVALGLLIAVHEYGHYRVALLCGVMVQRFSIGLGKPLLRWVSPTTGAEIVIAAIPLGGYVKMLDEREGDVPPDLLPRSFSRQSLLRRSAIVAAGPLANLGFAVLLIAILSWVGDDVAAPVLGRPTPESVAAQAGLVGGERVVEAAIDGENAQPIRSFEEFHWIAARAMLASRNLHLQVQRALDTPQRSIVLALDGIHADPADGDLLQRLGFDGPYTAPVIGQVTPGGAAAQADLQPGDRILRIDAEPIVDGGHARQRIRASIDGKAQRWVLARSTGTVEREVTPRPEIHAGQRIGRIGAYVGEAPEFVRVRYGVGEGLWRGVARTWEVAVLTLDVLGKMVVGEASLRNLSGPVTVADYAGQSASMGWMAYLHFLALISISLGVINLLPLPVLDGGHLLYYLWEGLTGRAITESWLEWLQRGGVAILGALMVLALYNDFSRFFPG</sequence>
<keyword evidence="8 11" id="KW-1133">Transmembrane helix</keyword>
<evidence type="ECO:0000259" key="12">
    <source>
        <dbReference type="PROSITE" id="PS50106"/>
    </source>
</evidence>
<dbReference type="STRING" id="946483.Cenrod_0030"/>
<keyword evidence="9 11" id="KW-0482">Metalloprotease</keyword>
<accession>U5N4I0</accession>
<evidence type="ECO:0000256" key="3">
    <source>
        <dbReference type="ARBA" id="ARBA00007931"/>
    </source>
</evidence>
<keyword evidence="10 11" id="KW-0472">Membrane</keyword>
<dbReference type="RefSeq" id="WP_022770988.1">
    <property type="nucleotide sequence ID" value="NC_022576.1"/>
</dbReference>
<keyword evidence="7 11" id="KW-0862">Zinc</keyword>
<keyword evidence="14" id="KW-1185">Reference proteome</keyword>
<evidence type="ECO:0000256" key="10">
    <source>
        <dbReference type="ARBA" id="ARBA00023136"/>
    </source>
</evidence>
<dbReference type="InterPro" id="IPR004387">
    <property type="entry name" value="Pept_M50_Zn"/>
</dbReference>
<evidence type="ECO:0000256" key="9">
    <source>
        <dbReference type="ARBA" id="ARBA00023049"/>
    </source>
</evidence>
<proteinExistence type="inferred from homology"/>
<evidence type="ECO:0000256" key="1">
    <source>
        <dbReference type="ARBA" id="ARBA00001947"/>
    </source>
</evidence>
<keyword evidence="11" id="KW-0479">Metal-binding</keyword>
<dbReference type="GO" id="GO:0004222">
    <property type="term" value="F:metalloendopeptidase activity"/>
    <property type="evidence" value="ECO:0007669"/>
    <property type="project" value="InterPro"/>
</dbReference>
<evidence type="ECO:0000256" key="7">
    <source>
        <dbReference type="ARBA" id="ARBA00022833"/>
    </source>
</evidence>
<evidence type="ECO:0000256" key="2">
    <source>
        <dbReference type="ARBA" id="ARBA00004141"/>
    </source>
</evidence>
<keyword evidence="5 11" id="KW-0812">Transmembrane</keyword>
<feature type="transmembrane region" description="Helical" evidence="11">
    <location>
        <begin position="377"/>
        <end position="399"/>
    </location>
</feature>
<dbReference type="PANTHER" id="PTHR42837">
    <property type="entry name" value="REGULATOR OF SIGMA-E PROTEASE RSEP"/>
    <property type="match status" value="1"/>
</dbReference>
<evidence type="ECO:0000313" key="13">
    <source>
        <dbReference type="EMBL" id="AGX86165.1"/>
    </source>
</evidence>
<evidence type="ECO:0000256" key="4">
    <source>
        <dbReference type="ARBA" id="ARBA00022670"/>
    </source>
</evidence>
<keyword evidence="4 13" id="KW-0645">Protease</keyword>
<dbReference type="GO" id="GO:0016020">
    <property type="term" value="C:membrane"/>
    <property type="evidence" value="ECO:0007669"/>
    <property type="project" value="UniProtKB-SubCell"/>
</dbReference>
<comment type="subcellular location">
    <subcellularLocation>
        <location evidence="2">Membrane</location>
        <topology evidence="2">Multi-pass membrane protein</topology>
    </subcellularLocation>
</comment>
<dbReference type="InterPro" id="IPR041489">
    <property type="entry name" value="PDZ_6"/>
</dbReference>
<dbReference type="CDD" id="cd06163">
    <property type="entry name" value="S2P-M50_PDZ_RseP-like"/>
    <property type="match status" value="1"/>
</dbReference>
<dbReference type="GO" id="GO:0006508">
    <property type="term" value="P:proteolysis"/>
    <property type="evidence" value="ECO:0007669"/>
    <property type="project" value="UniProtKB-KW"/>
</dbReference>
<dbReference type="EMBL" id="CP004885">
    <property type="protein sequence ID" value="AGX86165.1"/>
    <property type="molecule type" value="Genomic_DNA"/>
</dbReference>
<feature type="transmembrane region" description="Helical" evidence="11">
    <location>
        <begin position="424"/>
        <end position="442"/>
    </location>
</feature>
<dbReference type="Pfam" id="PF02163">
    <property type="entry name" value="Peptidase_M50"/>
    <property type="match status" value="1"/>
</dbReference>
<dbReference type="Proteomes" id="UP000017184">
    <property type="component" value="Chromosome"/>
</dbReference>
<comment type="cofactor">
    <cofactor evidence="1 11">
        <name>Zn(2+)</name>
        <dbReference type="ChEBI" id="CHEBI:29105"/>
    </cofactor>
</comment>
<dbReference type="KEGG" id="cbx:Cenrod_0030"/>
<evidence type="ECO:0000313" key="14">
    <source>
        <dbReference type="Proteomes" id="UP000017184"/>
    </source>
</evidence>
<evidence type="ECO:0000256" key="11">
    <source>
        <dbReference type="RuleBase" id="RU362031"/>
    </source>
</evidence>
<reference evidence="13 14" key="1">
    <citation type="journal article" date="2013" name="Genome Biol.">
        <title>Genomic analysis reveals key aspects of prokaryotic symbiosis in the phototrophic consortium "Chlorochromatium aggregatum".</title>
        <authorList>
            <person name="Liu Z."/>
            <person name="Muller J."/>
            <person name="Li T."/>
            <person name="Alvey R.M."/>
            <person name="Vogl K."/>
            <person name="Frigaard N.U."/>
            <person name="Rockwell N.C."/>
            <person name="Boyd E.S."/>
            <person name="Tomsho L.P."/>
            <person name="Schuster S.C."/>
            <person name="Henke P."/>
            <person name="Rohde M."/>
            <person name="Overmann J."/>
            <person name="Bryant D.A."/>
        </authorList>
    </citation>
    <scope>NUCLEOTIDE SEQUENCE [LARGE SCALE GENOMIC DNA]</scope>
    <source>
        <strain evidence="13">CR</strain>
    </source>
</reference>
<dbReference type="Pfam" id="PF17820">
    <property type="entry name" value="PDZ_6"/>
    <property type="match status" value="1"/>
</dbReference>
<dbReference type="PATRIC" id="fig|946483.4.peg.27"/>
<dbReference type="SUPFAM" id="SSF50156">
    <property type="entry name" value="PDZ domain-like"/>
    <property type="match status" value="2"/>
</dbReference>
<dbReference type="eggNOG" id="COG0750">
    <property type="taxonomic scope" value="Bacteria"/>
</dbReference>
<evidence type="ECO:0000256" key="5">
    <source>
        <dbReference type="ARBA" id="ARBA00022692"/>
    </source>
</evidence>
<keyword evidence="6 11" id="KW-0378">Hydrolase</keyword>
<comment type="similarity">
    <text evidence="3 11">Belongs to the peptidase M50B family.</text>
</comment>
<dbReference type="Gene3D" id="2.30.42.10">
    <property type="match status" value="2"/>
</dbReference>
<feature type="domain" description="PDZ" evidence="12">
    <location>
        <begin position="226"/>
        <end position="258"/>
    </location>
</feature>
<dbReference type="HOGENOM" id="CLU_025778_0_2_4"/>
<dbReference type="PROSITE" id="PS50106">
    <property type="entry name" value="PDZ"/>
    <property type="match status" value="1"/>
</dbReference>
<organism evidence="13 14">
    <name type="scientific">Candidatus Symbiobacter mobilis CR</name>
    <dbReference type="NCBI Taxonomy" id="946483"/>
    <lineage>
        <taxon>Bacteria</taxon>
        <taxon>Pseudomonadati</taxon>
        <taxon>Pseudomonadota</taxon>
        <taxon>Betaproteobacteria</taxon>
        <taxon>Burkholderiales</taxon>
        <taxon>Comamonadaceae</taxon>
    </lineage>
</organism>
<dbReference type="AlphaFoldDB" id="U5N4I0"/>
<protein>
    <recommendedName>
        <fullName evidence="11">Zinc metalloprotease</fullName>
        <ecNumber evidence="11">3.4.24.-</ecNumber>
    </recommendedName>
</protein>
<gene>
    <name evidence="13" type="primary">rseP</name>
    <name evidence="13" type="ORF">Cenrod_0030</name>
</gene>
<dbReference type="InterPro" id="IPR008915">
    <property type="entry name" value="Peptidase_M50"/>
</dbReference>
<name>U5N4I0_9BURK</name>
<dbReference type="GO" id="GO:0046872">
    <property type="term" value="F:metal ion binding"/>
    <property type="evidence" value="ECO:0007669"/>
    <property type="project" value="UniProtKB-KW"/>
</dbReference>
<dbReference type="InterPro" id="IPR001478">
    <property type="entry name" value="PDZ"/>
</dbReference>
<evidence type="ECO:0000256" key="6">
    <source>
        <dbReference type="ARBA" id="ARBA00022801"/>
    </source>
</evidence>
<dbReference type="NCBIfam" id="TIGR00054">
    <property type="entry name" value="RIP metalloprotease RseP"/>
    <property type="match status" value="1"/>
</dbReference>
<dbReference type="EC" id="3.4.24.-" evidence="11"/>